<dbReference type="OrthoDB" id="9758724at2"/>
<dbReference type="InterPro" id="IPR051675">
    <property type="entry name" value="Endo/Exo/Phosphatase_dom_1"/>
</dbReference>
<dbReference type="Pfam" id="PF10531">
    <property type="entry name" value="SLBB"/>
    <property type="match status" value="1"/>
</dbReference>
<dbReference type="SMART" id="SM00278">
    <property type="entry name" value="HhH1"/>
    <property type="match status" value="2"/>
</dbReference>
<accession>A0A3L7AP62</accession>
<feature type="domain" description="Helix-hairpin-helix DNA-binding motif class 1" evidence="3">
    <location>
        <begin position="285"/>
        <end position="304"/>
    </location>
</feature>
<protein>
    <submittedName>
        <fullName evidence="4">ComEA family DNA-binding protein</fullName>
    </submittedName>
</protein>
<name>A0A3L7AP62_9MICO</name>
<sequence>MTSHTAFIPHPAHRSPREDVPWPADPGTIRVGPPRHARPPDRVFKPPVPGTVEVLTPPAEVDTGEPERPPIGATPGVSSSRVRGFVARWRRLGVRGRGFAVAGVVVALVIGIVLIRLLDPDAAVSTAATGSSPAAVSARNSERAADTSSSIDSGSDSADAASDGSPRTDGSSPATGDTSSARPGPATDSAPVTVHVVGAVASAGLYTLTGTARVDAAITAAGGALPSADIAQINLARRVVDGEQIRVPAQGETVVPASGGASGVAGSGDTAPASGPISLSQATAEQLDSLPRIGPALAARIIEWRTSNGPFRSVDDLARVSGIGPKMIVALRGKVTP</sequence>
<keyword evidence="2" id="KW-0472">Membrane</keyword>
<feature type="compositionally biased region" description="Polar residues" evidence="1">
    <location>
        <begin position="168"/>
        <end position="181"/>
    </location>
</feature>
<keyword evidence="4" id="KW-0238">DNA-binding</keyword>
<dbReference type="Proteomes" id="UP000269438">
    <property type="component" value="Unassembled WGS sequence"/>
</dbReference>
<dbReference type="Gene3D" id="3.10.560.10">
    <property type="entry name" value="Outer membrane lipoprotein wza domain like"/>
    <property type="match status" value="1"/>
</dbReference>
<feature type="compositionally biased region" description="Low complexity" evidence="1">
    <location>
        <begin position="146"/>
        <end position="165"/>
    </location>
</feature>
<evidence type="ECO:0000256" key="1">
    <source>
        <dbReference type="SAM" id="MobiDB-lite"/>
    </source>
</evidence>
<dbReference type="InterPro" id="IPR019554">
    <property type="entry name" value="Soluble_ligand-bd"/>
</dbReference>
<comment type="caution">
    <text evidence="4">The sequence shown here is derived from an EMBL/GenBank/DDBJ whole genome shotgun (WGS) entry which is preliminary data.</text>
</comment>
<dbReference type="Pfam" id="PF12836">
    <property type="entry name" value="HHH_3"/>
    <property type="match status" value="1"/>
</dbReference>
<evidence type="ECO:0000259" key="3">
    <source>
        <dbReference type="SMART" id="SM00278"/>
    </source>
</evidence>
<feature type="transmembrane region" description="Helical" evidence="2">
    <location>
        <begin position="98"/>
        <end position="118"/>
    </location>
</feature>
<reference evidence="4 5" key="1">
    <citation type="submission" date="2018-10" db="EMBL/GenBank/DDBJ databases">
        <authorList>
            <person name="Li J."/>
        </authorList>
    </citation>
    <scope>NUCLEOTIDE SEQUENCE [LARGE SCALE GENOMIC DNA]</scope>
    <source>
        <strain evidence="4 5">JCM 11654</strain>
    </source>
</reference>
<dbReference type="EMBL" id="RCUY01000009">
    <property type="protein sequence ID" value="RLP82216.1"/>
    <property type="molecule type" value="Genomic_DNA"/>
</dbReference>
<evidence type="ECO:0000313" key="4">
    <source>
        <dbReference type="EMBL" id="RLP82216.1"/>
    </source>
</evidence>
<feature type="domain" description="Helix-hairpin-helix DNA-binding motif class 1" evidence="3">
    <location>
        <begin position="315"/>
        <end position="334"/>
    </location>
</feature>
<evidence type="ECO:0000256" key="2">
    <source>
        <dbReference type="SAM" id="Phobius"/>
    </source>
</evidence>
<dbReference type="PANTHER" id="PTHR21180:SF32">
    <property type="entry name" value="ENDONUCLEASE_EXONUCLEASE_PHOSPHATASE FAMILY DOMAIN-CONTAINING PROTEIN 1"/>
    <property type="match status" value="1"/>
</dbReference>
<keyword evidence="2" id="KW-1133">Transmembrane helix</keyword>
<keyword evidence="2" id="KW-0812">Transmembrane</keyword>
<proteinExistence type="predicted"/>
<dbReference type="InterPro" id="IPR010994">
    <property type="entry name" value="RuvA_2-like"/>
</dbReference>
<dbReference type="AlphaFoldDB" id="A0A3L7AP62"/>
<dbReference type="GO" id="GO:0015628">
    <property type="term" value="P:protein secretion by the type II secretion system"/>
    <property type="evidence" value="ECO:0007669"/>
    <property type="project" value="TreeGrafter"/>
</dbReference>
<dbReference type="GO" id="GO:0003677">
    <property type="term" value="F:DNA binding"/>
    <property type="evidence" value="ECO:0007669"/>
    <property type="project" value="UniProtKB-KW"/>
</dbReference>
<evidence type="ECO:0000313" key="5">
    <source>
        <dbReference type="Proteomes" id="UP000269438"/>
    </source>
</evidence>
<dbReference type="SUPFAM" id="SSF47781">
    <property type="entry name" value="RuvA domain 2-like"/>
    <property type="match status" value="1"/>
</dbReference>
<gene>
    <name evidence="4" type="ORF">D9V34_10455</name>
</gene>
<dbReference type="RefSeq" id="WP_121688755.1">
    <property type="nucleotide sequence ID" value="NZ_RCUY01000009.1"/>
</dbReference>
<dbReference type="InterPro" id="IPR003583">
    <property type="entry name" value="Hlx-hairpin-Hlx_DNA-bd_motif"/>
</dbReference>
<feature type="region of interest" description="Disordered" evidence="1">
    <location>
        <begin position="1"/>
        <end position="78"/>
    </location>
</feature>
<keyword evidence="5" id="KW-1185">Reference proteome</keyword>
<dbReference type="GO" id="GO:0015627">
    <property type="term" value="C:type II protein secretion system complex"/>
    <property type="evidence" value="ECO:0007669"/>
    <property type="project" value="TreeGrafter"/>
</dbReference>
<feature type="region of interest" description="Disordered" evidence="1">
    <location>
        <begin position="127"/>
        <end position="190"/>
    </location>
</feature>
<dbReference type="GO" id="GO:0006281">
    <property type="term" value="P:DNA repair"/>
    <property type="evidence" value="ECO:0007669"/>
    <property type="project" value="InterPro"/>
</dbReference>
<dbReference type="Gene3D" id="1.10.150.320">
    <property type="entry name" value="Photosystem II 12 kDa extrinsic protein"/>
    <property type="match status" value="1"/>
</dbReference>
<organism evidence="4 5">
    <name type="scientific">Mycetocola lacteus</name>
    <dbReference type="NCBI Taxonomy" id="76637"/>
    <lineage>
        <taxon>Bacteria</taxon>
        <taxon>Bacillati</taxon>
        <taxon>Actinomycetota</taxon>
        <taxon>Actinomycetes</taxon>
        <taxon>Micrococcales</taxon>
        <taxon>Microbacteriaceae</taxon>
        <taxon>Mycetocola</taxon>
    </lineage>
</organism>
<dbReference type="PANTHER" id="PTHR21180">
    <property type="entry name" value="ENDONUCLEASE/EXONUCLEASE/PHOSPHATASE FAMILY DOMAIN-CONTAINING PROTEIN 1"/>
    <property type="match status" value="1"/>
</dbReference>